<organism evidence="1 2">
    <name type="scientific">Chaetomium strumarium</name>
    <dbReference type="NCBI Taxonomy" id="1170767"/>
    <lineage>
        <taxon>Eukaryota</taxon>
        <taxon>Fungi</taxon>
        <taxon>Dikarya</taxon>
        <taxon>Ascomycota</taxon>
        <taxon>Pezizomycotina</taxon>
        <taxon>Sordariomycetes</taxon>
        <taxon>Sordariomycetidae</taxon>
        <taxon>Sordariales</taxon>
        <taxon>Chaetomiaceae</taxon>
        <taxon>Chaetomium</taxon>
    </lineage>
</organism>
<dbReference type="GeneID" id="87881404"/>
<dbReference type="Proteomes" id="UP001273166">
    <property type="component" value="Unassembled WGS sequence"/>
</dbReference>
<protein>
    <submittedName>
        <fullName evidence="1">Uncharacterized protein</fullName>
    </submittedName>
</protein>
<evidence type="ECO:0000313" key="2">
    <source>
        <dbReference type="Proteomes" id="UP001273166"/>
    </source>
</evidence>
<dbReference type="RefSeq" id="XP_062721324.1">
    <property type="nucleotide sequence ID" value="XM_062862575.1"/>
</dbReference>
<comment type="caution">
    <text evidence="1">The sequence shown here is derived from an EMBL/GenBank/DDBJ whole genome shotgun (WGS) entry which is preliminary data.</text>
</comment>
<proteinExistence type="predicted"/>
<sequence length="159" mass="16996">MESLPLSSCFLCVAFGGQLLPWHRRYGVIALGSPSLTEPQGAEPASCRVTAPHLRVSRPANFSTFHVPDSLHSASSTYRRVGGSVSDAIRHEGPGAPANDPSLSCIRGSGYYEIAVRLRHFSALQTSCARSLPPICIAPSIPHCGLTKDNHAAYTLYGH</sequence>
<keyword evidence="2" id="KW-1185">Reference proteome</keyword>
<reference evidence="1" key="2">
    <citation type="submission" date="2023-06" db="EMBL/GenBank/DDBJ databases">
        <authorList>
            <consortium name="Lawrence Berkeley National Laboratory"/>
            <person name="Mondo S.J."/>
            <person name="Hensen N."/>
            <person name="Bonometti L."/>
            <person name="Westerberg I."/>
            <person name="Brannstrom I.O."/>
            <person name="Guillou S."/>
            <person name="Cros-Aarteil S."/>
            <person name="Calhoun S."/>
            <person name="Haridas S."/>
            <person name="Kuo A."/>
            <person name="Pangilinan J."/>
            <person name="Riley R."/>
            <person name="Labutti K."/>
            <person name="Andreopoulos B."/>
            <person name="Lipzen A."/>
            <person name="Chen C."/>
            <person name="Yanf M."/>
            <person name="Daum C."/>
            <person name="Ng V."/>
            <person name="Clum A."/>
            <person name="Steindorff A."/>
            <person name="Ohm R."/>
            <person name="Martin F."/>
            <person name="Silar P."/>
            <person name="Natvig D."/>
            <person name="Lalanne C."/>
            <person name="Gautier V."/>
            <person name="Ament-Velasquez S.L."/>
            <person name="Kruys A."/>
            <person name="Hutchinson M.I."/>
            <person name="Powell A.J."/>
            <person name="Barry K."/>
            <person name="Miller A.N."/>
            <person name="Grigoriev I.V."/>
            <person name="Debuchy R."/>
            <person name="Gladieux P."/>
            <person name="Thoren M.H."/>
            <person name="Johannesson H."/>
        </authorList>
    </citation>
    <scope>NUCLEOTIDE SEQUENCE</scope>
    <source>
        <strain evidence="1">CBS 333.67</strain>
    </source>
</reference>
<name>A0AAJ0GSX4_9PEZI</name>
<dbReference type="EMBL" id="JAUDZG010000004">
    <property type="protein sequence ID" value="KAK3305544.1"/>
    <property type="molecule type" value="Genomic_DNA"/>
</dbReference>
<accession>A0AAJ0GSX4</accession>
<dbReference type="AlphaFoldDB" id="A0AAJ0GSX4"/>
<gene>
    <name evidence="1" type="ORF">B0T15DRAFT_201268</name>
</gene>
<evidence type="ECO:0000313" key="1">
    <source>
        <dbReference type="EMBL" id="KAK3305544.1"/>
    </source>
</evidence>
<reference evidence="1" key="1">
    <citation type="journal article" date="2023" name="Mol. Phylogenet. Evol.">
        <title>Genome-scale phylogeny and comparative genomics of the fungal order Sordariales.</title>
        <authorList>
            <person name="Hensen N."/>
            <person name="Bonometti L."/>
            <person name="Westerberg I."/>
            <person name="Brannstrom I.O."/>
            <person name="Guillou S."/>
            <person name="Cros-Aarteil S."/>
            <person name="Calhoun S."/>
            <person name="Haridas S."/>
            <person name="Kuo A."/>
            <person name="Mondo S."/>
            <person name="Pangilinan J."/>
            <person name="Riley R."/>
            <person name="LaButti K."/>
            <person name="Andreopoulos B."/>
            <person name="Lipzen A."/>
            <person name="Chen C."/>
            <person name="Yan M."/>
            <person name="Daum C."/>
            <person name="Ng V."/>
            <person name="Clum A."/>
            <person name="Steindorff A."/>
            <person name="Ohm R.A."/>
            <person name="Martin F."/>
            <person name="Silar P."/>
            <person name="Natvig D.O."/>
            <person name="Lalanne C."/>
            <person name="Gautier V."/>
            <person name="Ament-Velasquez S.L."/>
            <person name="Kruys A."/>
            <person name="Hutchinson M.I."/>
            <person name="Powell A.J."/>
            <person name="Barry K."/>
            <person name="Miller A.N."/>
            <person name="Grigoriev I.V."/>
            <person name="Debuchy R."/>
            <person name="Gladieux P."/>
            <person name="Hiltunen Thoren M."/>
            <person name="Johannesson H."/>
        </authorList>
    </citation>
    <scope>NUCLEOTIDE SEQUENCE</scope>
    <source>
        <strain evidence="1">CBS 333.67</strain>
    </source>
</reference>